<proteinExistence type="predicted"/>
<gene>
    <name evidence="2" type="ORF">SAMN06295912_107154</name>
</gene>
<keyword evidence="3" id="KW-1185">Reference proteome</keyword>
<name>A0A239EX86_9SPHN</name>
<evidence type="ECO:0000256" key="1">
    <source>
        <dbReference type="SAM" id="SignalP"/>
    </source>
</evidence>
<reference evidence="3" key="1">
    <citation type="submission" date="2017-06" db="EMBL/GenBank/DDBJ databases">
        <authorList>
            <person name="Varghese N."/>
            <person name="Submissions S."/>
        </authorList>
    </citation>
    <scope>NUCLEOTIDE SEQUENCE [LARGE SCALE GENOMIC DNA]</scope>
    <source>
        <strain evidence="3">LNB2</strain>
    </source>
</reference>
<feature type="chain" id="PRO_5012737627" evidence="1">
    <location>
        <begin position="28"/>
        <end position="127"/>
    </location>
</feature>
<organism evidence="2 3">
    <name type="scientific">Edaphosphingomonas laterariae</name>
    <dbReference type="NCBI Taxonomy" id="861865"/>
    <lineage>
        <taxon>Bacteria</taxon>
        <taxon>Pseudomonadati</taxon>
        <taxon>Pseudomonadota</taxon>
        <taxon>Alphaproteobacteria</taxon>
        <taxon>Sphingomonadales</taxon>
        <taxon>Rhizorhabdaceae</taxon>
        <taxon>Edaphosphingomonas</taxon>
    </lineage>
</organism>
<sequence length="127" mass="13322">MKMLSAFGAGLLGLVVTTALPSLPAAAQSSIPTKTVFGSDPCPRDTICIRAPENERYRIPEELRGESGEAAAARWGDRAKSLEYVGASGAMSCSPVGSGGASGCYRELARKAREEREARGDKAGIEF</sequence>
<dbReference type="EMBL" id="FZOS01000007">
    <property type="protein sequence ID" value="SNS49229.1"/>
    <property type="molecule type" value="Genomic_DNA"/>
</dbReference>
<keyword evidence="1" id="KW-0732">Signal</keyword>
<accession>A0A239EX86</accession>
<dbReference type="AlphaFoldDB" id="A0A239EX86"/>
<evidence type="ECO:0000313" key="3">
    <source>
        <dbReference type="Proteomes" id="UP000198281"/>
    </source>
</evidence>
<protein>
    <submittedName>
        <fullName evidence="2">Uncharacterized protein</fullName>
    </submittedName>
</protein>
<dbReference type="OrthoDB" id="7391233at2"/>
<dbReference type="RefSeq" id="WP_089219262.1">
    <property type="nucleotide sequence ID" value="NZ_FZOS01000007.1"/>
</dbReference>
<feature type="signal peptide" evidence="1">
    <location>
        <begin position="1"/>
        <end position="27"/>
    </location>
</feature>
<evidence type="ECO:0000313" key="2">
    <source>
        <dbReference type="EMBL" id="SNS49229.1"/>
    </source>
</evidence>
<dbReference type="Proteomes" id="UP000198281">
    <property type="component" value="Unassembled WGS sequence"/>
</dbReference>